<evidence type="ECO:0000313" key="2">
    <source>
        <dbReference type="Proteomes" id="UP000182743"/>
    </source>
</evidence>
<dbReference type="AlphaFoldDB" id="A0A1J5NJD6"/>
<name>A0A1J5NJD6_NEOTH</name>
<sequence length="43" mass="4841">MNSDYKVVLSSQARKTLAKVDRNARERLAKDLGNTRLKVISGH</sequence>
<accession>A0A1J5NJD6</accession>
<dbReference type="Proteomes" id="UP000182743">
    <property type="component" value="Unassembled WGS sequence"/>
</dbReference>
<organism evidence="1 2">
    <name type="scientific">Neomoorella thermoacetica</name>
    <name type="common">Clostridium thermoaceticum</name>
    <dbReference type="NCBI Taxonomy" id="1525"/>
    <lineage>
        <taxon>Bacteria</taxon>
        <taxon>Bacillati</taxon>
        <taxon>Bacillota</taxon>
        <taxon>Clostridia</taxon>
        <taxon>Neomoorellales</taxon>
        <taxon>Neomoorellaceae</taxon>
        <taxon>Neomoorella</taxon>
    </lineage>
</organism>
<protein>
    <submittedName>
        <fullName evidence="1">Uncharacterized protein</fullName>
    </submittedName>
</protein>
<proteinExistence type="predicted"/>
<comment type="caution">
    <text evidence="1">The sequence shown here is derived from an EMBL/GenBank/DDBJ whole genome shotgun (WGS) entry which is preliminary data.</text>
</comment>
<reference evidence="1 2" key="1">
    <citation type="submission" date="2016-08" db="EMBL/GenBank/DDBJ databases">
        <title>Genome-based comparison of Moorella thermoacetic strains.</title>
        <authorList>
            <person name="Poehlein A."/>
            <person name="Bengelsdorf F.R."/>
            <person name="Esser C."/>
            <person name="Duerre P."/>
            <person name="Daniel R."/>
        </authorList>
    </citation>
    <scope>NUCLEOTIDE SEQUENCE [LARGE SCALE GENOMIC DNA]</scope>
    <source>
        <strain evidence="1 2">DSM 11768</strain>
    </source>
</reference>
<evidence type="ECO:0000313" key="1">
    <source>
        <dbReference type="EMBL" id="OIQ08796.1"/>
    </source>
</evidence>
<gene>
    <name evidence="1" type="ORF">MOOR_14570</name>
</gene>
<dbReference type="EMBL" id="MIHH01000007">
    <property type="protein sequence ID" value="OIQ08796.1"/>
    <property type="molecule type" value="Genomic_DNA"/>
</dbReference>